<reference evidence="1 2" key="1">
    <citation type="journal article" date="2025" name="Microbiol. Resour. Announc.">
        <title>Draft genome sequences for Neonectria magnoliae and Neonectria punicea, canker pathogens of Liriodendron tulipifera and Acer saccharum in West Virginia.</title>
        <authorList>
            <person name="Petronek H.M."/>
            <person name="Kasson M.T."/>
            <person name="Metheny A.M."/>
            <person name="Stauder C.M."/>
            <person name="Lovett B."/>
            <person name="Lynch S.C."/>
            <person name="Garnas J.R."/>
            <person name="Kasson L.R."/>
            <person name="Stajich J.E."/>
        </authorList>
    </citation>
    <scope>NUCLEOTIDE SEQUENCE [LARGE SCALE GENOMIC DNA]</scope>
    <source>
        <strain evidence="1 2">NRRL 64651</strain>
    </source>
</reference>
<sequence>MIAREVESQREHFDNLDIHIGYFYGDKEAPAHVSKYTPKFVAGARTHMPGSSLSITAREVAARQYSTLDLCGMDIFTLLVSRADPWRLKFEDLQPALSRRNIKAQLWVANVDFEFNVAKQKLLFETSGGLAAGGALLVRPDQHIFQCSSITTTSEELEAVILGHLGL</sequence>
<dbReference type="EMBL" id="JAZAVK010000003">
    <property type="protein sequence ID" value="KAK7432758.1"/>
    <property type="molecule type" value="Genomic_DNA"/>
</dbReference>
<protein>
    <submittedName>
        <fullName evidence="1">Uncharacterized protein</fullName>
    </submittedName>
</protein>
<dbReference type="Gene3D" id="3.40.30.120">
    <property type="match status" value="1"/>
</dbReference>
<name>A0ABR1IGP0_9HYPO</name>
<dbReference type="Proteomes" id="UP001498421">
    <property type="component" value="Unassembled WGS sequence"/>
</dbReference>
<proteinExistence type="predicted"/>
<comment type="caution">
    <text evidence="1">The sequence shown here is derived from an EMBL/GenBank/DDBJ whole genome shotgun (WGS) entry which is preliminary data.</text>
</comment>
<keyword evidence="2" id="KW-1185">Reference proteome</keyword>
<evidence type="ECO:0000313" key="1">
    <source>
        <dbReference type="EMBL" id="KAK7432758.1"/>
    </source>
</evidence>
<gene>
    <name evidence="1" type="ORF">QQZ08_000618</name>
</gene>
<organism evidence="1 2">
    <name type="scientific">Neonectria magnoliae</name>
    <dbReference type="NCBI Taxonomy" id="2732573"/>
    <lineage>
        <taxon>Eukaryota</taxon>
        <taxon>Fungi</taxon>
        <taxon>Dikarya</taxon>
        <taxon>Ascomycota</taxon>
        <taxon>Pezizomycotina</taxon>
        <taxon>Sordariomycetes</taxon>
        <taxon>Hypocreomycetidae</taxon>
        <taxon>Hypocreales</taxon>
        <taxon>Nectriaceae</taxon>
        <taxon>Neonectria</taxon>
    </lineage>
</organism>
<evidence type="ECO:0000313" key="2">
    <source>
        <dbReference type="Proteomes" id="UP001498421"/>
    </source>
</evidence>
<accession>A0ABR1IGP0</accession>